<reference evidence="18" key="1">
    <citation type="submission" date="2017-02" db="UniProtKB">
        <authorList>
            <consortium name="WormBaseParasite"/>
        </authorList>
    </citation>
    <scope>IDENTIFICATION</scope>
</reference>
<gene>
    <name evidence="16" type="ORF">ASIM_LOCUS10004</name>
</gene>
<sequence>MSIKLMKQRWLSEVHDVNTEGHEGRSPIDQKDGSIDEHLDISTSVVDMELVDDCTSATSEEDGRKNGDEELILMSETSRTEETSKREEERKAESKVTSREDEVDKPRAPPPYIVVDENVVLCDENLVKEAAVVRCLCEPTEEELSSGSGCDENCINRMLYTECGSRCPSGARCSNRRFHNKEYAKVEVFYAGVKGWGLRACETLEPGRFIIEYVGEVISAEEMRRRGRRYGRDPKHVHHYLMALKNGAVIDATVRGNISRFINHSCDPNCRSEKWTVDRRLRIGFFAIKRIAVGEELVFDYQLELYGRKAQRCFCGAPNCRGLIGGGESESDTEGQGQQQQDEMELEESESEEEPLIEEKKMVVTKNRKKAISRRRTKKTTSYKNTPNKEVNILCDAFLCAISKMLSRGAPRNRKHVKELVQLMIQVEQADQRCELLRCFDTASSDILRLFMEECGLRLLYIFLASDYPVDDQRTSLGLYVKTLDLLNLMPITTRNQVVDSHLIATLARLILKEGPIDAEVAKKVHDLVDAICPNMADSSASPSLITDVDLERLHYQMLHKASFLLLKWKHLREEFRIPRRERSNTPMSELDRNDDDDKMLRRSVIPEKKIEVLSFKNHRILVPRNSGNFAKRIIPKKKRSMTSPTCASESGAPTIRRSRFDIVGEDLQEGCFFGPGAPIFDGSMQGQACPPPPMLLPESMFSAGFTDFNGFPTIPIPFGWNSNSYANGYDPFGYPPFMPFYDQQPMQNAQNTSPSVAETLNILDAPSPPPEPKPNTITLGPFNIDNPTDEDIETLEKQLAMMKEKRAAIKKKEAEQEVNTVPPPPPPDPNNKKSKWIQATTEEGTVYYYHKETRETVWHLPEEGDEAADTTSDHNDPRAIFKALIAKHVAGILEPIRKTKFSSADDYKYVLRKLTHTVLEKESKRVGSADLKVTESVKEKARRYVTEYIERLGEGQYSRRNKQHNTY</sequence>
<evidence type="ECO:0000256" key="1">
    <source>
        <dbReference type="ARBA" id="ARBA00004123"/>
    </source>
</evidence>
<evidence type="ECO:0000256" key="4">
    <source>
        <dbReference type="ARBA" id="ARBA00022454"/>
    </source>
</evidence>
<dbReference type="GO" id="GO:0005694">
    <property type="term" value="C:chromosome"/>
    <property type="evidence" value="ECO:0007669"/>
    <property type="project" value="UniProtKB-SubCell"/>
</dbReference>
<keyword evidence="10" id="KW-0539">Nucleus</keyword>
<proteinExistence type="predicted"/>
<name>A0A0M3JRC5_ANISI</name>
<feature type="domain" description="WW" evidence="12">
    <location>
        <begin position="831"/>
        <end position="864"/>
    </location>
</feature>
<dbReference type="GO" id="GO:0032259">
    <property type="term" value="P:methylation"/>
    <property type="evidence" value="ECO:0007669"/>
    <property type="project" value="UniProtKB-KW"/>
</dbReference>
<evidence type="ECO:0000256" key="3">
    <source>
        <dbReference type="ARBA" id="ARBA00012178"/>
    </source>
</evidence>
<dbReference type="SUPFAM" id="SSF51045">
    <property type="entry name" value="WW domain"/>
    <property type="match status" value="1"/>
</dbReference>
<evidence type="ECO:0000256" key="2">
    <source>
        <dbReference type="ARBA" id="ARBA00004286"/>
    </source>
</evidence>
<evidence type="ECO:0000256" key="11">
    <source>
        <dbReference type="SAM" id="MobiDB-lite"/>
    </source>
</evidence>
<keyword evidence="8" id="KW-0805">Transcription regulation</keyword>
<dbReference type="GO" id="GO:0140955">
    <property type="term" value="F:histone H3K36 trimethyltransferase activity"/>
    <property type="evidence" value="ECO:0007669"/>
    <property type="project" value="UniProtKB-EC"/>
</dbReference>
<evidence type="ECO:0000256" key="9">
    <source>
        <dbReference type="ARBA" id="ARBA00023163"/>
    </source>
</evidence>
<dbReference type="InterPro" id="IPR038190">
    <property type="entry name" value="SRI_sf"/>
</dbReference>
<feature type="domain" description="Post-SET" evidence="14">
    <location>
        <begin position="309"/>
        <end position="325"/>
    </location>
</feature>
<dbReference type="OrthoDB" id="5838894at2759"/>
<dbReference type="Gene3D" id="1.10.1740.100">
    <property type="entry name" value="Set2, Rpb1 interacting domain"/>
    <property type="match status" value="1"/>
</dbReference>
<dbReference type="Pfam" id="PF08236">
    <property type="entry name" value="SRI"/>
    <property type="match status" value="1"/>
</dbReference>
<dbReference type="SMART" id="SM00570">
    <property type="entry name" value="AWS"/>
    <property type="match status" value="1"/>
</dbReference>
<dbReference type="PANTHER" id="PTHR46711">
    <property type="entry name" value="HISTONE-LYSINE N-METHYLTRANSFERASE SETD2"/>
    <property type="match status" value="1"/>
</dbReference>
<feature type="region of interest" description="Disordered" evidence="11">
    <location>
        <begin position="16"/>
        <end position="35"/>
    </location>
</feature>
<dbReference type="InterPro" id="IPR013257">
    <property type="entry name" value="SRI"/>
</dbReference>
<dbReference type="InterPro" id="IPR001214">
    <property type="entry name" value="SET_dom"/>
</dbReference>
<protein>
    <recommendedName>
        <fullName evidence="3">[histone H3]-lysine(36) N-trimethyltransferase</fullName>
        <ecNumber evidence="3">2.1.1.359</ecNumber>
    </recommendedName>
</protein>
<keyword evidence="5" id="KW-0489">Methyltransferase</keyword>
<dbReference type="InterPro" id="IPR003616">
    <property type="entry name" value="Post-SET_dom"/>
</dbReference>
<keyword evidence="9" id="KW-0804">Transcription</keyword>
<dbReference type="InterPro" id="IPR046341">
    <property type="entry name" value="SET_dom_sf"/>
</dbReference>
<dbReference type="WBParaSite" id="ASIM_0001027301-mRNA-1">
    <property type="protein sequence ID" value="ASIM_0001027301-mRNA-1"/>
    <property type="gene ID" value="ASIM_0001027301"/>
</dbReference>
<dbReference type="PROSITE" id="PS50868">
    <property type="entry name" value="POST_SET"/>
    <property type="match status" value="1"/>
</dbReference>
<evidence type="ECO:0000259" key="13">
    <source>
        <dbReference type="PROSITE" id="PS50280"/>
    </source>
</evidence>
<feature type="region of interest" description="Disordered" evidence="11">
    <location>
        <begin position="326"/>
        <end position="359"/>
    </location>
</feature>
<dbReference type="Pfam" id="PF00856">
    <property type="entry name" value="SET"/>
    <property type="match status" value="1"/>
</dbReference>
<dbReference type="SMART" id="SM00456">
    <property type="entry name" value="WW"/>
    <property type="match status" value="1"/>
</dbReference>
<dbReference type="EC" id="2.1.1.359" evidence="3"/>
<keyword evidence="7" id="KW-0949">S-adenosyl-L-methionine</keyword>
<evidence type="ECO:0000256" key="6">
    <source>
        <dbReference type="ARBA" id="ARBA00022679"/>
    </source>
</evidence>
<evidence type="ECO:0000259" key="15">
    <source>
        <dbReference type="PROSITE" id="PS51215"/>
    </source>
</evidence>
<dbReference type="Pfam" id="PF17907">
    <property type="entry name" value="AWS"/>
    <property type="match status" value="1"/>
</dbReference>
<keyword evidence="17" id="KW-1185">Reference proteome</keyword>
<dbReference type="PANTHER" id="PTHR46711:SF1">
    <property type="entry name" value="HISTONE-LYSINE N-METHYLTRANSFERASE SETD2"/>
    <property type="match status" value="1"/>
</dbReference>
<evidence type="ECO:0000313" key="18">
    <source>
        <dbReference type="WBParaSite" id="ASIM_0001027301-mRNA-1"/>
    </source>
</evidence>
<evidence type="ECO:0000256" key="10">
    <source>
        <dbReference type="ARBA" id="ARBA00023242"/>
    </source>
</evidence>
<dbReference type="GO" id="GO:0006355">
    <property type="term" value="P:regulation of DNA-templated transcription"/>
    <property type="evidence" value="ECO:0007669"/>
    <property type="project" value="InterPro"/>
</dbReference>
<dbReference type="InterPro" id="IPR042294">
    <property type="entry name" value="SETD2_animal"/>
</dbReference>
<evidence type="ECO:0000256" key="5">
    <source>
        <dbReference type="ARBA" id="ARBA00022603"/>
    </source>
</evidence>
<evidence type="ECO:0000256" key="8">
    <source>
        <dbReference type="ARBA" id="ARBA00023015"/>
    </source>
</evidence>
<evidence type="ECO:0000256" key="7">
    <source>
        <dbReference type="ARBA" id="ARBA00022691"/>
    </source>
</evidence>
<keyword evidence="4" id="KW-0158">Chromosome</keyword>
<dbReference type="SMART" id="SM00508">
    <property type="entry name" value="PostSET"/>
    <property type="match status" value="1"/>
</dbReference>
<reference evidence="16 17" key="2">
    <citation type="submission" date="2018-11" db="EMBL/GenBank/DDBJ databases">
        <authorList>
            <consortium name="Pathogen Informatics"/>
        </authorList>
    </citation>
    <scope>NUCLEOTIDE SEQUENCE [LARGE SCALE GENOMIC DNA]</scope>
</reference>
<dbReference type="EMBL" id="UYRR01030980">
    <property type="protein sequence ID" value="VDK42176.1"/>
    <property type="molecule type" value="Genomic_DNA"/>
</dbReference>
<accession>A0A0M3JRC5</accession>
<feature type="domain" description="SET" evidence="13">
    <location>
        <begin position="184"/>
        <end position="302"/>
    </location>
</feature>
<dbReference type="InterPro" id="IPR036020">
    <property type="entry name" value="WW_dom_sf"/>
</dbReference>
<dbReference type="CDD" id="cd19172">
    <property type="entry name" value="SET_SETD2"/>
    <property type="match status" value="1"/>
</dbReference>
<dbReference type="AlphaFoldDB" id="A0A0M3JRC5"/>
<evidence type="ECO:0000313" key="16">
    <source>
        <dbReference type="EMBL" id="VDK42176.1"/>
    </source>
</evidence>
<dbReference type="InterPro" id="IPR006560">
    <property type="entry name" value="AWS_dom"/>
</dbReference>
<dbReference type="PROSITE" id="PS51215">
    <property type="entry name" value="AWS"/>
    <property type="match status" value="1"/>
</dbReference>
<dbReference type="InterPro" id="IPR044437">
    <property type="entry name" value="SETD2/Set2_SET"/>
</dbReference>
<dbReference type="SMART" id="SM00317">
    <property type="entry name" value="SET"/>
    <property type="match status" value="1"/>
</dbReference>
<keyword evidence="6" id="KW-0808">Transferase</keyword>
<feature type="region of interest" description="Disordered" evidence="11">
    <location>
        <begin position="812"/>
        <end position="834"/>
    </location>
</feature>
<dbReference type="PROSITE" id="PS50020">
    <property type="entry name" value="WW_DOMAIN_2"/>
    <property type="match status" value="1"/>
</dbReference>
<evidence type="ECO:0000259" key="14">
    <source>
        <dbReference type="PROSITE" id="PS50868"/>
    </source>
</evidence>
<feature type="domain" description="AWS" evidence="15">
    <location>
        <begin position="130"/>
        <end position="182"/>
    </location>
</feature>
<feature type="compositionally biased region" description="Basic and acidic residues" evidence="11">
    <location>
        <begin position="78"/>
        <end position="107"/>
    </location>
</feature>
<feature type="compositionally biased region" description="Acidic residues" evidence="11">
    <location>
        <begin position="342"/>
        <end position="356"/>
    </location>
</feature>
<dbReference type="Proteomes" id="UP000267096">
    <property type="component" value="Unassembled WGS sequence"/>
</dbReference>
<evidence type="ECO:0000259" key="12">
    <source>
        <dbReference type="PROSITE" id="PS50020"/>
    </source>
</evidence>
<comment type="subcellular location">
    <subcellularLocation>
        <location evidence="2">Chromosome</location>
    </subcellularLocation>
    <subcellularLocation>
        <location evidence="1">Nucleus</location>
    </subcellularLocation>
</comment>
<dbReference type="GO" id="GO:0005634">
    <property type="term" value="C:nucleus"/>
    <property type="evidence" value="ECO:0007669"/>
    <property type="project" value="UniProtKB-SubCell"/>
</dbReference>
<dbReference type="Gene3D" id="2.20.70.10">
    <property type="match status" value="1"/>
</dbReference>
<dbReference type="PROSITE" id="PS50280">
    <property type="entry name" value="SET"/>
    <property type="match status" value="1"/>
</dbReference>
<dbReference type="SUPFAM" id="SSF82199">
    <property type="entry name" value="SET domain"/>
    <property type="match status" value="1"/>
</dbReference>
<dbReference type="InterPro" id="IPR001202">
    <property type="entry name" value="WW_dom"/>
</dbReference>
<dbReference type="CDD" id="cd00201">
    <property type="entry name" value="WW"/>
    <property type="match status" value="1"/>
</dbReference>
<feature type="region of interest" description="Disordered" evidence="11">
    <location>
        <begin position="56"/>
        <end position="109"/>
    </location>
</feature>
<organism evidence="18">
    <name type="scientific">Anisakis simplex</name>
    <name type="common">Herring worm</name>
    <dbReference type="NCBI Taxonomy" id="6269"/>
    <lineage>
        <taxon>Eukaryota</taxon>
        <taxon>Metazoa</taxon>
        <taxon>Ecdysozoa</taxon>
        <taxon>Nematoda</taxon>
        <taxon>Chromadorea</taxon>
        <taxon>Rhabditida</taxon>
        <taxon>Spirurina</taxon>
        <taxon>Ascaridomorpha</taxon>
        <taxon>Ascaridoidea</taxon>
        <taxon>Anisakidae</taxon>
        <taxon>Anisakis</taxon>
        <taxon>Anisakis simplex complex</taxon>
    </lineage>
</organism>
<dbReference type="Pfam" id="PF00397">
    <property type="entry name" value="WW"/>
    <property type="match status" value="1"/>
</dbReference>
<dbReference type="Gene3D" id="2.170.270.10">
    <property type="entry name" value="SET domain"/>
    <property type="match status" value="1"/>
</dbReference>
<evidence type="ECO:0000313" key="17">
    <source>
        <dbReference type="Proteomes" id="UP000267096"/>
    </source>
</evidence>